<evidence type="ECO:0000313" key="1">
    <source>
        <dbReference type="EMBL" id="RDZ27110.1"/>
    </source>
</evidence>
<keyword evidence="2" id="KW-1185">Reference proteome</keyword>
<evidence type="ECO:0000313" key="2">
    <source>
        <dbReference type="Proteomes" id="UP000264492"/>
    </source>
</evidence>
<name>A0A371JZT1_9GAMM</name>
<accession>A0A371JZT1</accession>
<protein>
    <submittedName>
        <fullName evidence="1">Uncharacterized protein</fullName>
    </submittedName>
</protein>
<dbReference type="Proteomes" id="UP000264492">
    <property type="component" value="Unassembled WGS sequence"/>
</dbReference>
<proteinExistence type="predicted"/>
<organism evidence="1 2">
    <name type="scientific">Lysobacter silvisoli</name>
    <dbReference type="NCBI Taxonomy" id="2293254"/>
    <lineage>
        <taxon>Bacteria</taxon>
        <taxon>Pseudomonadati</taxon>
        <taxon>Pseudomonadota</taxon>
        <taxon>Gammaproteobacteria</taxon>
        <taxon>Lysobacterales</taxon>
        <taxon>Lysobacteraceae</taxon>
        <taxon>Lysobacter</taxon>
    </lineage>
</organism>
<gene>
    <name evidence="1" type="ORF">DX914_12675</name>
</gene>
<sequence length="374" mass="39499">MFTALATSLSAGAEATFSADKAQALSGEIKHALSENAATIERTQTINILREAMFRNCERYLSGAVSTDEFIVQAARDQRAMVHILAIEQITGVARAQSTALTTLAKATDAGTTEETIKLLDGARQREADAKKASAAAAKAAFDQAPEGECASAPKAASGAVTDAQIKEKKAKCDAADGAAAAHKEAAAYQATLATALQRQGEALVAAWGAASSAHNNAPAAGREIAQTVLEIVRQSDDFNEIEMTCVVRLRNGLKIGDGDKEFYDACLGLVKQLAQTQRAKAESEEAEYNALVSKFQSAYQKGIADQSDMLWAYFGQGSKLDAVRLDALAAKAGVPLAHTDRLDFLAVKSLSDMRVVVAKLTTSEANRLAEATR</sequence>
<reference evidence="1 2" key="1">
    <citation type="submission" date="2018-08" db="EMBL/GenBank/DDBJ databases">
        <title>Lysobacter sp. zong2l5, whole genome shotgun sequence.</title>
        <authorList>
            <person name="Zhang X."/>
            <person name="Feng G."/>
            <person name="Zhu H."/>
        </authorList>
    </citation>
    <scope>NUCLEOTIDE SEQUENCE [LARGE SCALE GENOMIC DNA]</scope>
    <source>
        <strain evidence="2">zong2l5</strain>
    </source>
</reference>
<dbReference type="AlphaFoldDB" id="A0A371JZT1"/>
<dbReference type="EMBL" id="QTSU01000002">
    <property type="protein sequence ID" value="RDZ27110.1"/>
    <property type="molecule type" value="Genomic_DNA"/>
</dbReference>
<comment type="caution">
    <text evidence="1">The sequence shown here is derived from an EMBL/GenBank/DDBJ whole genome shotgun (WGS) entry which is preliminary data.</text>
</comment>